<comment type="caution">
    <text evidence="1">The sequence shown here is derived from an EMBL/GenBank/DDBJ whole genome shotgun (WGS) entry which is preliminary data.</text>
</comment>
<evidence type="ECO:0000313" key="2">
    <source>
        <dbReference type="Proteomes" id="UP001329430"/>
    </source>
</evidence>
<name>A0AAN7VPE6_9COLE</name>
<dbReference type="AlphaFoldDB" id="A0AAN7VPE6"/>
<reference evidence="1 2" key="1">
    <citation type="journal article" date="2024" name="Insects">
        <title>An Improved Chromosome-Level Genome Assembly of the Firefly Pyrocoelia pectoralis.</title>
        <authorList>
            <person name="Fu X."/>
            <person name="Meyer-Rochow V.B."/>
            <person name="Ballantyne L."/>
            <person name="Zhu X."/>
        </authorList>
    </citation>
    <scope>NUCLEOTIDE SEQUENCE [LARGE SCALE GENOMIC DNA]</scope>
    <source>
        <strain evidence="1">XCY_ONT2</strain>
    </source>
</reference>
<dbReference type="EMBL" id="JAVRBK010000002">
    <property type="protein sequence ID" value="KAK5647983.1"/>
    <property type="molecule type" value="Genomic_DNA"/>
</dbReference>
<organism evidence="1 2">
    <name type="scientific">Pyrocoelia pectoralis</name>
    <dbReference type="NCBI Taxonomy" id="417401"/>
    <lineage>
        <taxon>Eukaryota</taxon>
        <taxon>Metazoa</taxon>
        <taxon>Ecdysozoa</taxon>
        <taxon>Arthropoda</taxon>
        <taxon>Hexapoda</taxon>
        <taxon>Insecta</taxon>
        <taxon>Pterygota</taxon>
        <taxon>Neoptera</taxon>
        <taxon>Endopterygota</taxon>
        <taxon>Coleoptera</taxon>
        <taxon>Polyphaga</taxon>
        <taxon>Elateriformia</taxon>
        <taxon>Elateroidea</taxon>
        <taxon>Lampyridae</taxon>
        <taxon>Lampyrinae</taxon>
        <taxon>Pyrocoelia</taxon>
    </lineage>
</organism>
<gene>
    <name evidence="1" type="ORF">RI129_002875</name>
</gene>
<dbReference type="Proteomes" id="UP001329430">
    <property type="component" value="Chromosome 2"/>
</dbReference>
<proteinExistence type="predicted"/>
<protein>
    <submittedName>
        <fullName evidence="1">Uncharacterized protein</fullName>
    </submittedName>
</protein>
<accession>A0AAN7VPE6</accession>
<evidence type="ECO:0000313" key="1">
    <source>
        <dbReference type="EMBL" id="KAK5647983.1"/>
    </source>
</evidence>
<sequence>MECIICEKQVNNADKSVVHKPRPQGLISLLSYAEKRQDKAGKRILQQKDGILSGNVKVKFHYNCRKSYTSLQNIVYSGRRKVNFPEVINQRLLVKSFRLILELCASFAIKVEQRKNKI</sequence>
<keyword evidence="2" id="KW-1185">Reference proteome</keyword>